<dbReference type="PANTHER" id="PTHR43731:SF14">
    <property type="entry name" value="PRESENILIN-ASSOCIATED RHOMBOID-LIKE PROTEIN, MITOCHONDRIAL"/>
    <property type="match status" value="1"/>
</dbReference>
<dbReference type="KEGG" id="ipc:IPA_07715"/>
<accession>A0A977K9Y9</accession>
<feature type="transmembrane region" description="Helical" evidence="7">
    <location>
        <begin position="139"/>
        <end position="161"/>
    </location>
</feature>
<feature type="domain" description="Peptidase S54 rhomboid" evidence="8">
    <location>
        <begin position="62"/>
        <end position="228"/>
    </location>
</feature>
<dbReference type="Gene3D" id="1.20.1540.10">
    <property type="entry name" value="Rhomboid-like"/>
    <property type="match status" value="1"/>
</dbReference>
<proteinExistence type="inferred from homology"/>
<evidence type="ECO:0000256" key="7">
    <source>
        <dbReference type="SAM" id="Phobius"/>
    </source>
</evidence>
<evidence type="ECO:0000256" key="6">
    <source>
        <dbReference type="ARBA" id="ARBA00023136"/>
    </source>
</evidence>
<name>A0A977K9Y9_9CREN</name>
<dbReference type="InterPro" id="IPR050925">
    <property type="entry name" value="Rhomboid_protease_S54"/>
</dbReference>
<dbReference type="Pfam" id="PF01694">
    <property type="entry name" value="Rhomboid"/>
    <property type="match status" value="1"/>
</dbReference>
<dbReference type="EMBL" id="CP006868">
    <property type="protein sequence ID" value="UXD21760.1"/>
    <property type="molecule type" value="Genomic_DNA"/>
</dbReference>
<feature type="transmembrane region" description="Helical" evidence="7">
    <location>
        <begin position="71"/>
        <end position="91"/>
    </location>
</feature>
<dbReference type="Proteomes" id="UP001063698">
    <property type="component" value="Chromosome"/>
</dbReference>
<evidence type="ECO:0000259" key="8">
    <source>
        <dbReference type="Pfam" id="PF01694"/>
    </source>
</evidence>
<keyword evidence="5 7" id="KW-1133">Transmembrane helix</keyword>
<evidence type="ECO:0000256" key="5">
    <source>
        <dbReference type="ARBA" id="ARBA00022989"/>
    </source>
</evidence>
<comment type="subcellular location">
    <subcellularLocation>
        <location evidence="1">Membrane</location>
        <topology evidence="1">Multi-pass membrane protein</topology>
    </subcellularLocation>
</comment>
<dbReference type="SUPFAM" id="SSF144091">
    <property type="entry name" value="Rhomboid-like"/>
    <property type="match status" value="1"/>
</dbReference>
<evidence type="ECO:0000256" key="4">
    <source>
        <dbReference type="ARBA" id="ARBA00022801"/>
    </source>
</evidence>
<dbReference type="GO" id="GO:0004252">
    <property type="term" value="F:serine-type endopeptidase activity"/>
    <property type="evidence" value="ECO:0007669"/>
    <property type="project" value="InterPro"/>
</dbReference>
<dbReference type="InterPro" id="IPR035952">
    <property type="entry name" value="Rhomboid-like_sf"/>
</dbReference>
<keyword evidence="6 7" id="KW-0472">Membrane</keyword>
<feature type="transmembrane region" description="Helical" evidence="7">
    <location>
        <begin position="15"/>
        <end position="37"/>
    </location>
</feature>
<comment type="similarity">
    <text evidence="2">Belongs to the peptidase S54 family.</text>
</comment>
<gene>
    <name evidence="9" type="ORF">IPA_07715</name>
</gene>
<dbReference type="GO" id="GO:0016020">
    <property type="term" value="C:membrane"/>
    <property type="evidence" value="ECO:0007669"/>
    <property type="project" value="UniProtKB-SubCell"/>
</dbReference>
<evidence type="ECO:0000256" key="3">
    <source>
        <dbReference type="ARBA" id="ARBA00022692"/>
    </source>
</evidence>
<dbReference type="InterPro" id="IPR022764">
    <property type="entry name" value="Peptidase_S54_rhomboid_dom"/>
</dbReference>
<sequence length="251" mass="28257">MIPIGDINPVRRKPIVNTILIAINVAVFVIFELPYILSGNMLGLDHFIKTYGLVPYFVLNGERLYTLFTHMWVHASIEHIAGNMLFLAIFGDNVESLLGHKRYLLLYILSGLAAAGFHLASICLMPKATLNPYLTQNPWLTPAVGASGAISGVLAAYFLFYPRALVKVLIFIPFPFLILIPAEYFLGFWFLWQLMEGTWSLVGVPSGVAWWAHIGGFLMGAILAYFLVDRKEVEIHRRLSRYAFATRGFFL</sequence>
<reference evidence="9" key="1">
    <citation type="submission" date="2013-11" db="EMBL/GenBank/DDBJ databases">
        <title>Comparative genomics of Ignicoccus.</title>
        <authorList>
            <person name="Podar M."/>
        </authorList>
    </citation>
    <scope>NUCLEOTIDE SEQUENCE</scope>
    <source>
        <strain evidence="9">DSM 13166</strain>
    </source>
</reference>
<feature type="transmembrane region" description="Helical" evidence="7">
    <location>
        <begin position="168"/>
        <end position="190"/>
    </location>
</feature>
<keyword evidence="3 7" id="KW-0812">Transmembrane</keyword>
<keyword evidence="4" id="KW-0378">Hydrolase</keyword>
<dbReference type="AlphaFoldDB" id="A0A977K9Y9"/>
<evidence type="ECO:0000313" key="10">
    <source>
        <dbReference type="Proteomes" id="UP001063698"/>
    </source>
</evidence>
<feature type="transmembrane region" description="Helical" evidence="7">
    <location>
        <begin position="103"/>
        <end position="127"/>
    </location>
</feature>
<dbReference type="PANTHER" id="PTHR43731">
    <property type="entry name" value="RHOMBOID PROTEASE"/>
    <property type="match status" value="1"/>
</dbReference>
<evidence type="ECO:0000313" key="9">
    <source>
        <dbReference type="EMBL" id="UXD21760.1"/>
    </source>
</evidence>
<evidence type="ECO:0000256" key="2">
    <source>
        <dbReference type="ARBA" id="ARBA00009045"/>
    </source>
</evidence>
<feature type="transmembrane region" description="Helical" evidence="7">
    <location>
        <begin position="210"/>
        <end position="228"/>
    </location>
</feature>
<evidence type="ECO:0000256" key="1">
    <source>
        <dbReference type="ARBA" id="ARBA00004141"/>
    </source>
</evidence>
<organism evidence="9 10">
    <name type="scientific">Ignicoccus pacificus DSM 13166</name>
    <dbReference type="NCBI Taxonomy" id="940294"/>
    <lineage>
        <taxon>Archaea</taxon>
        <taxon>Thermoproteota</taxon>
        <taxon>Thermoprotei</taxon>
        <taxon>Desulfurococcales</taxon>
        <taxon>Desulfurococcaceae</taxon>
        <taxon>Ignicoccus</taxon>
    </lineage>
</organism>
<protein>
    <submittedName>
        <fullName evidence="9">Peptidase S26</fullName>
    </submittedName>
</protein>
<keyword evidence="10" id="KW-1185">Reference proteome</keyword>